<dbReference type="Gene3D" id="3.90.960.10">
    <property type="entry name" value="YbaK/aminoacyl-tRNA synthetase-associated domain"/>
    <property type="match status" value="1"/>
</dbReference>
<dbReference type="GO" id="GO:0002161">
    <property type="term" value="F:aminoacyl-tRNA deacylase activity"/>
    <property type="evidence" value="ECO:0007669"/>
    <property type="project" value="InterPro"/>
</dbReference>
<keyword evidence="3" id="KW-1185">Reference proteome</keyword>
<organism evidence="2 3">
    <name type="scientific">Sunxiuqinia elliptica</name>
    <dbReference type="NCBI Taxonomy" id="655355"/>
    <lineage>
        <taxon>Bacteria</taxon>
        <taxon>Pseudomonadati</taxon>
        <taxon>Bacteroidota</taxon>
        <taxon>Bacteroidia</taxon>
        <taxon>Marinilabiliales</taxon>
        <taxon>Prolixibacteraceae</taxon>
        <taxon>Sunxiuqinia</taxon>
    </lineage>
</organism>
<protein>
    <submittedName>
        <fullName evidence="2">Ala-tRNA(Pro) deacylase</fullName>
    </submittedName>
</protein>
<evidence type="ECO:0000313" key="3">
    <source>
        <dbReference type="Proteomes" id="UP000198964"/>
    </source>
</evidence>
<dbReference type="InterPro" id="IPR007214">
    <property type="entry name" value="YbaK/aa-tRNA-synth-assoc-dom"/>
</dbReference>
<proteinExistence type="predicted"/>
<feature type="domain" description="YbaK/aminoacyl-tRNA synthetase-associated" evidence="1">
    <location>
        <begin position="25"/>
        <end position="143"/>
    </location>
</feature>
<sequence>MPIKKLKNYLDENNIEYITIRHSLAFNAQRVAATTHIPGKELAKTVMIKLDGKMAMAVLPASYRVRLDVLKELTGAKTIELANEMEFKYLFPECEIGAMPPFGNLYDMEVFVAESLAEDTEIAFNAGTHVELIRMAYADFERLVQPVVLAFSTALTS</sequence>
<accession>A0A1I2K551</accession>
<dbReference type="RefSeq" id="WP_093920963.1">
    <property type="nucleotide sequence ID" value="NZ_FONW01000010.1"/>
</dbReference>
<dbReference type="Proteomes" id="UP000198964">
    <property type="component" value="Unassembled WGS sequence"/>
</dbReference>
<gene>
    <name evidence="2" type="ORF">SAMN05216283_11099</name>
</gene>
<name>A0A1I2K551_9BACT</name>
<reference evidence="2 3" key="1">
    <citation type="submission" date="2016-10" db="EMBL/GenBank/DDBJ databases">
        <authorList>
            <person name="de Groot N.N."/>
        </authorList>
    </citation>
    <scope>NUCLEOTIDE SEQUENCE [LARGE SCALE GENOMIC DNA]</scope>
    <source>
        <strain evidence="2 3">CGMCC 1.9156</strain>
    </source>
</reference>
<evidence type="ECO:0000259" key="1">
    <source>
        <dbReference type="Pfam" id="PF04073"/>
    </source>
</evidence>
<dbReference type="EMBL" id="FONW01000010">
    <property type="protein sequence ID" value="SFF60181.1"/>
    <property type="molecule type" value="Genomic_DNA"/>
</dbReference>
<dbReference type="Pfam" id="PF04073">
    <property type="entry name" value="tRNA_edit"/>
    <property type="match status" value="1"/>
</dbReference>
<dbReference type="SUPFAM" id="SSF55826">
    <property type="entry name" value="YbaK/ProRS associated domain"/>
    <property type="match status" value="1"/>
</dbReference>
<evidence type="ECO:0000313" key="2">
    <source>
        <dbReference type="EMBL" id="SFF60181.1"/>
    </source>
</evidence>
<dbReference type="STRING" id="655355.SAMN05216283_11099"/>
<dbReference type="InterPro" id="IPR036754">
    <property type="entry name" value="YbaK/aa-tRNA-synt-asso_dom_sf"/>
</dbReference>
<dbReference type="AlphaFoldDB" id="A0A1I2K551"/>